<keyword evidence="10 15" id="KW-0408">Iron</keyword>
<evidence type="ECO:0000256" key="10">
    <source>
        <dbReference type="ARBA" id="ARBA00023004"/>
    </source>
</evidence>
<evidence type="ECO:0000256" key="4">
    <source>
        <dbReference type="ARBA" id="ARBA00012313"/>
    </source>
</evidence>
<evidence type="ECO:0000256" key="8">
    <source>
        <dbReference type="ARBA" id="ARBA00022723"/>
    </source>
</evidence>
<keyword evidence="6" id="KW-0575">Peroxidase</keyword>
<dbReference type="AlphaFoldDB" id="A0A4U5NL44"/>
<evidence type="ECO:0000256" key="2">
    <source>
        <dbReference type="ARBA" id="ARBA00002322"/>
    </source>
</evidence>
<dbReference type="InterPro" id="IPR010255">
    <property type="entry name" value="Haem_peroxidase_sf"/>
</dbReference>
<feature type="binding site" evidence="15">
    <location>
        <position position="191"/>
    </location>
    <ligand>
        <name>Ca(2+)</name>
        <dbReference type="ChEBI" id="CHEBI:29108"/>
        <label>2</label>
    </ligand>
</feature>
<dbReference type="InterPro" id="IPR000823">
    <property type="entry name" value="Peroxidase_pln"/>
</dbReference>
<evidence type="ECO:0000259" key="18">
    <source>
        <dbReference type="PROSITE" id="PS50873"/>
    </source>
</evidence>
<dbReference type="PRINTS" id="PR00461">
    <property type="entry name" value="PLPEROXIDASE"/>
</dbReference>
<proteinExistence type="inferred from homology"/>
<evidence type="ECO:0000256" key="1">
    <source>
        <dbReference type="ARBA" id="ARBA00000189"/>
    </source>
</evidence>
<evidence type="ECO:0000256" key="3">
    <source>
        <dbReference type="ARBA" id="ARBA00006873"/>
    </source>
</evidence>
<dbReference type="PROSITE" id="PS50873">
    <property type="entry name" value="PEROXIDASE_4"/>
    <property type="match status" value="1"/>
</dbReference>
<feature type="binding site" evidence="14">
    <location>
        <position position="102"/>
    </location>
    <ligand>
        <name>substrate</name>
    </ligand>
</feature>
<comment type="cofactor">
    <cofactor evidence="15">
        <name>heme b</name>
        <dbReference type="ChEBI" id="CHEBI:60344"/>
    </cofactor>
    <text evidence="15">Binds 1 heme b (iron(II)-protoporphyrin IX) group per subunit.</text>
</comment>
<dbReference type="FunFam" id="1.10.420.10:FF:000008">
    <property type="entry name" value="Peroxidase"/>
    <property type="match status" value="1"/>
</dbReference>
<evidence type="ECO:0000256" key="15">
    <source>
        <dbReference type="PIRSR" id="PIRSR600823-3"/>
    </source>
</evidence>
<dbReference type="InterPro" id="IPR002016">
    <property type="entry name" value="Haem_peroxidase"/>
</dbReference>
<accession>A0A4U5NL44</accession>
<dbReference type="STRING" id="43335.A0A4U5NL44"/>
<comment type="caution">
    <text evidence="19">The sequence shown here is derived from an EMBL/GenBank/DDBJ whole genome shotgun (WGS) entry which is preliminary data.</text>
</comment>
<evidence type="ECO:0000256" key="16">
    <source>
        <dbReference type="PIRSR" id="PIRSR600823-5"/>
    </source>
</evidence>
<feature type="binding site" evidence="15">
    <location>
        <position position="133"/>
    </location>
    <ligand>
        <name>Ca(2+)</name>
        <dbReference type="ChEBI" id="CHEBI:29108"/>
        <label>2</label>
    </ligand>
</feature>
<dbReference type="Gene3D" id="1.10.420.10">
    <property type="entry name" value="Peroxidase, domain 2"/>
    <property type="match status" value="1"/>
</dbReference>
<dbReference type="InterPro" id="IPR019793">
    <property type="entry name" value="Peroxidases_heam-ligand_BS"/>
</dbReference>
<keyword evidence="5" id="KW-0964">Secreted</keyword>
<dbReference type="PROSITE" id="PS00435">
    <property type="entry name" value="PEROXIDASE_1"/>
    <property type="match status" value="1"/>
</dbReference>
<organism evidence="19">
    <name type="scientific">Populus alba</name>
    <name type="common">White poplar</name>
    <dbReference type="NCBI Taxonomy" id="43335"/>
    <lineage>
        <taxon>Eukaryota</taxon>
        <taxon>Viridiplantae</taxon>
        <taxon>Streptophyta</taxon>
        <taxon>Embryophyta</taxon>
        <taxon>Tracheophyta</taxon>
        <taxon>Spermatophyta</taxon>
        <taxon>Magnoliopsida</taxon>
        <taxon>eudicotyledons</taxon>
        <taxon>Gunneridae</taxon>
        <taxon>Pentapetalae</taxon>
        <taxon>rosids</taxon>
        <taxon>fabids</taxon>
        <taxon>Malpighiales</taxon>
        <taxon>Salicaceae</taxon>
        <taxon>Saliceae</taxon>
        <taxon>Populus</taxon>
    </lineage>
</organism>
<keyword evidence="13" id="KW-0376">Hydrogen peroxide</keyword>
<dbReference type="PROSITE" id="PS00436">
    <property type="entry name" value="PEROXIDASE_2"/>
    <property type="match status" value="1"/>
</dbReference>
<evidence type="ECO:0000256" key="13">
    <source>
        <dbReference type="ARBA" id="ARBA00023324"/>
    </source>
</evidence>
<dbReference type="GO" id="GO:0140825">
    <property type="term" value="F:lactoperoxidase activity"/>
    <property type="evidence" value="ECO:0007669"/>
    <property type="project" value="UniProtKB-EC"/>
</dbReference>
<feature type="domain" description="Plant heme peroxidase family profile" evidence="18">
    <location>
        <begin position="63"/>
        <end position="265"/>
    </location>
</feature>
<keyword evidence="17" id="KW-0732">Signal</keyword>
<keyword evidence="11 16" id="KW-1015">Disulfide bond</keyword>
<sequence length="265" mass="29405">MDSLKLSSGLIFIQLVLLASVFNSANAQLKVGFYKDSCPQAEAIVKGVMDQVLKVAPSLSGPLLRLHFHDCFVRTLGPSWRVETGRRDGRVSNFSEPLTNLPPFFANISQLFTQFRSKNLSKKDLVVLSGAHTIGTSHCSSFDSRLYNFTGKGDTDPTLDSEYITRLKKKCKAGDQITLVEMDPGGARTFDNSYYKLVANRRALFQSDAALLDNNYTKAYVKLQSVTTDESTFFKDFGVSMRKMGRVEVLTGKAGEIRKVCSKVN</sequence>
<name>A0A4U5NL44_POPAL</name>
<gene>
    <name evidence="19" type="ORF">D5086_0000267930</name>
</gene>
<evidence type="ECO:0000256" key="5">
    <source>
        <dbReference type="ARBA" id="ARBA00022525"/>
    </source>
</evidence>
<evidence type="ECO:0000256" key="17">
    <source>
        <dbReference type="SAM" id="SignalP"/>
    </source>
</evidence>
<feature type="disulfide bond" evidence="16">
    <location>
        <begin position="139"/>
        <end position="171"/>
    </location>
</feature>
<protein>
    <recommendedName>
        <fullName evidence="4">peroxidase</fullName>
        <ecNumber evidence="4">1.11.1.7</ecNumber>
    </recommendedName>
</protein>
<dbReference type="GO" id="GO:0006979">
    <property type="term" value="P:response to oxidative stress"/>
    <property type="evidence" value="ECO:0007669"/>
    <property type="project" value="InterPro"/>
</dbReference>
<dbReference type="SUPFAM" id="SSF48113">
    <property type="entry name" value="Heme-dependent peroxidases"/>
    <property type="match status" value="1"/>
</dbReference>
<comment type="similarity">
    <text evidence="3">Belongs to the peroxidase family. Ascorbate peroxidase subfamily.</text>
</comment>
<keyword evidence="9" id="KW-0560">Oxidoreductase</keyword>
<evidence type="ECO:0000313" key="19">
    <source>
        <dbReference type="EMBL" id="TKR83492.1"/>
    </source>
</evidence>
<comment type="catalytic activity">
    <reaction evidence="1">
        <text>2 a phenolic donor + H2O2 = 2 a phenolic radical donor + 2 H2O</text>
        <dbReference type="Rhea" id="RHEA:56136"/>
        <dbReference type="ChEBI" id="CHEBI:15377"/>
        <dbReference type="ChEBI" id="CHEBI:16240"/>
        <dbReference type="ChEBI" id="CHEBI:139520"/>
        <dbReference type="ChEBI" id="CHEBI:139521"/>
        <dbReference type="EC" id="1.11.1.7"/>
    </reaction>
</comment>
<dbReference type="InterPro" id="IPR033905">
    <property type="entry name" value="Secretory_peroxidase"/>
</dbReference>
<comment type="function">
    <text evidence="2">Removal of H(2)O(2), oxidation of toxic reductants, biosynthesis and degradation of lignin, suberization, auxin catabolism, response to environmental stresses such as wounding, pathogen attack and oxidative stress. These functions might be dependent on each isozyme/isoform in each plant tissue.</text>
</comment>
<evidence type="ECO:0000256" key="6">
    <source>
        <dbReference type="ARBA" id="ARBA00022559"/>
    </source>
</evidence>
<keyword evidence="8 15" id="KW-0479">Metal-binding</keyword>
<dbReference type="PANTHER" id="PTHR31235">
    <property type="entry name" value="PEROXIDASE 25-RELATED"/>
    <property type="match status" value="1"/>
</dbReference>
<dbReference type="CDD" id="cd00693">
    <property type="entry name" value="secretory_peroxidase"/>
    <property type="match status" value="1"/>
</dbReference>
<evidence type="ECO:0000256" key="14">
    <source>
        <dbReference type="PIRSR" id="PIRSR600823-2"/>
    </source>
</evidence>
<evidence type="ECO:0000256" key="7">
    <source>
        <dbReference type="ARBA" id="ARBA00022617"/>
    </source>
</evidence>
<feature type="binding site" description="axial binding residue" evidence="15">
    <location>
        <position position="132"/>
    </location>
    <ligand>
        <name>heme b</name>
        <dbReference type="ChEBI" id="CHEBI:60344"/>
    </ligand>
    <ligandPart>
        <name>Fe</name>
        <dbReference type="ChEBI" id="CHEBI:18248"/>
    </ligandPart>
</feature>
<evidence type="ECO:0000256" key="11">
    <source>
        <dbReference type="ARBA" id="ARBA00023157"/>
    </source>
</evidence>
<dbReference type="InterPro" id="IPR019794">
    <property type="entry name" value="Peroxidases_AS"/>
</dbReference>
<feature type="binding site" evidence="15">
    <location>
        <position position="183"/>
    </location>
    <ligand>
        <name>Ca(2+)</name>
        <dbReference type="ChEBI" id="CHEBI:29108"/>
        <label>2</label>
    </ligand>
</feature>
<feature type="signal peptide" evidence="17">
    <location>
        <begin position="1"/>
        <end position="27"/>
    </location>
</feature>
<reference evidence="19" key="1">
    <citation type="submission" date="2018-10" db="EMBL/GenBank/DDBJ databases">
        <title>Population genomic analysis revealed the cold adaptation of white poplar.</title>
        <authorList>
            <person name="Liu Y.-J."/>
        </authorList>
    </citation>
    <scope>NUCLEOTIDE SEQUENCE [LARGE SCALE GENOMIC DNA]</scope>
    <source>
        <strain evidence="19">PAL-ZL1</strain>
    </source>
</reference>
<keyword evidence="7" id="KW-0349">Heme</keyword>
<dbReference type="Gene3D" id="1.10.520.10">
    <property type="match status" value="2"/>
</dbReference>
<feature type="chain" id="PRO_5020752865" description="peroxidase" evidence="17">
    <location>
        <begin position="28"/>
        <end position="265"/>
    </location>
</feature>
<comment type="cofactor">
    <cofactor evidence="15">
        <name>Ca(2+)</name>
        <dbReference type="ChEBI" id="CHEBI:29108"/>
    </cofactor>
    <text evidence="15">Binds 2 calcium ions per subunit.</text>
</comment>
<evidence type="ECO:0000256" key="12">
    <source>
        <dbReference type="ARBA" id="ARBA00023180"/>
    </source>
</evidence>
<evidence type="ECO:0000256" key="9">
    <source>
        <dbReference type="ARBA" id="ARBA00023002"/>
    </source>
</evidence>
<dbReference type="GO" id="GO:0042744">
    <property type="term" value="P:hydrogen peroxide catabolic process"/>
    <property type="evidence" value="ECO:0007669"/>
    <property type="project" value="UniProtKB-KW"/>
</dbReference>
<dbReference type="EC" id="1.11.1.7" evidence="4"/>
<keyword evidence="15" id="KW-0106">Calcium</keyword>
<dbReference type="PRINTS" id="PR00458">
    <property type="entry name" value="PEROXIDASE"/>
</dbReference>
<dbReference type="GO" id="GO:0020037">
    <property type="term" value="F:heme binding"/>
    <property type="evidence" value="ECO:0007669"/>
    <property type="project" value="InterPro"/>
</dbReference>
<dbReference type="GO" id="GO:0046872">
    <property type="term" value="F:metal ion binding"/>
    <property type="evidence" value="ECO:0007669"/>
    <property type="project" value="UniProtKB-KW"/>
</dbReference>
<dbReference type="Pfam" id="PF00141">
    <property type="entry name" value="peroxidase"/>
    <property type="match status" value="1"/>
</dbReference>
<dbReference type="EMBL" id="RCHU01001023">
    <property type="protein sequence ID" value="TKR83492.1"/>
    <property type="molecule type" value="Genomic_DNA"/>
</dbReference>
<keyword evidence="12" id="KW-0325">Glycoprotein</keyword>